<name>A0A8H4J8G0_9HYPO</name>
<dbReference type="InterPro" id="IPR020615">
    <property type="entry name" value="Thiolase_acyl_enz_int_AS"/>
</dbReference>
<evidence type="ECO:0000259" key="11">
    <source>
        <dbReference type="Pfam" id="PF22691"/>
    </source>
</evidence>
<evidence type="ECO:0000256" key="6">
    <source>
        <dbReference type="ARBA" id="ARBA00023055"/>
    </source>
</evidence>
<dbReference type="PANTHER" id="PTHR42870">
    <property type="entry name" value="ACETYL-COA C-ACETYLTRANSFERASE"/>
    <property type="match status" value="1"/>
</dbReference>
<dbReference type="Pfam" id="PF00108">
    <property type="entry name" value="Thiolase_N"/>
    <property type="match status" value="1"/>
</dbReference>
<dbReference type="Proteomes" id="UP000536711">
    <property type="component" value="Unassembled WGS sequence"/>
</dbReference>
<dbReference type="GO" id="GO:0005777">
    <property type="term" value="C:peroxisome"/>
    <property type="evidence" value="ECO:0007669"/>
    <property type="project" value="UniProtKB-SubCell"/>
</dbReference>
<dbReference type="AlphaFoldDB" id="A0A8H4J8G0"/>
<dbReference type="GO" id="GO:0006869">
    <property type="term" value="P:lipid transport"/>
    <property type="evidence" value="ECO:0007669"/>
    <property type="project" value="UniProtKB-KW"/>
</dbReference>
<feature type="domain" description="Thiolase N-terminal" evidence="10">
    <location>
        <begin position="25"/>
        <end position="231"/>
    </location>
</feature>
<dbReference type="GO" id="GO:0016747">
    <property type="term" value="F:acyltransferase activity, transferring groups other than amino-acyl groups"/>
    <property type="evidence" value="ECO:0007669"/>
    <property type="project" value="InterPro"/>
</dbReference>
<dbReference type="PANTHER" id="PTHR42870:SF1">
    <property type="entry name" value="NON-SPECIFIC LIPID-TRANSFER PROTEIN-LIKE 2"/>
    <property type="match status" value="1"/>
</dbReference>
<dbReference type="NCBIfam" id="NF006102">
    <property type="entry name" value="PRK08256.1"/>
    <property type="match status" value="1"/>
</dbReference>
<evidence type="ECO:0000313" key="12">
    <source>
        <dbReference type="EMBL" id="KAF4415123.1"/>
    </source>
</evidence>
<keyword evidence="5" id="KW-0630">Potassium</keyword>
<dbReference type="Pfam" id="PF22691">
    <property type="entry name" value="Thiolase_C_1"/>
    <property type="match status" value="1"/>
</dbReference>
<keyword evidence="4" id="KW-0808">Transferase</keyword>
<keyword evidence="6" id="KW-0445">Lipid transport</keyword>
<proteinExistence type="predicted"/>
<comment type="subcellular location">
    <subcellularLocation>
        <location evidence="1">Peroxisome</location>
    </subcellularLocation>
</comment>
<dbReference type="PROSITE" id="PS00737">
    <property type="entry name" value="THIOLASE_2"/>
    <property type="match status" value="1"/>
</dbReference>
<protein>
    <recommendedName>
        <fullName evidence="2">propanoyl-CoA C-acyltransferase</fullName>
        <ecNumber evidence="2">2.3.1.176</ecNumber>
    </recommendedName>
    <alternativeName>
        <fullName evidence="9">Propanoyl-CoA C-acyltransferase</fullName>
    </alternativeName>
</protein>
<evidence type="ECO:0000256" key="1">
    <source>
        <dbReference type="ARBA" id="ARBA00004275"/>
    </source>
</evidence>
<dbReference type="GO" id="GO:0008289">
    <property type="term" value="F:lipid binding"/>
    <property type="evidence" value="ECO:0007669"/>
    <property type="project" value="UniProtKB-KW"/>
</dbReference>
<dbReference type="SUPFAM" id="SSF53901">
    <property type="entry name" value="Thiolase-like"/>
    <property type="match status" value="1"/>
</dbReference>
<evidence type="ECO:0000313" key="13">
    <source>
        <dbReference type="Proteomes" id="UP000536711"/>
    </source>
</evidence>
<dbReference type="EMBL" id="JAADJF010000607">
    <property type="protein sequence ID" value="KAF4415123.1"/>
    <property type="molecule type" value="Genomic_DNA"/>
</dbReference>
<feature type="domain" description="Thiolase C-terminal" evidence="11">
    <location>
        <begin position="267"/>
        <end position="392"/>
    </location>
</feature>
<dbReference type="InterPro" id="IPR055140">
    <property type="entry name" value="Thiolase_C_2"/>
</dbReference>
<dbReference type="InterPro" id="IPR020613">
    <property type="entry name" value="Thiolase_CS"/>
</dbReference>
<evidence type="ECO:0000256" key="5">
    <source>
        <dbReference type="ARBA" id="ARBA00022958"/>
    </source>
</evidence>
<dbReference type="EC" id="2.3.1.176" evidence="2"/>
<dbReference type="Gene3D" id="3.40.47.10">
    <property type="match status" value="1"/>
</dbReference>
<evidence type="ECO:0000259" key="10">
    <source>
        <dbReference type="Pfam" id="PF00108"/>
    </source>
</evidence>
<evidence type="ECO:0000256" key="7">
    <source>
        <dbReference type="ARBA" id="ARBA00023121"/>
    </source>
</evidence>
<evidence type="ECO:0000256" key="2">
    <source>
        <dbReference type="ARBA" id="ARBA00012352"/>
    </source>
</evidence>
<dbReference type="PROSITE" id="PS00098">
    <property type="entry name" value="THIOLASE_1"/>
    <property type="match status" value="1"/>
</dbReference>
<keyword evidence="7" id="KW-0446">Lipid-binding</keyword>
<evidence type="ECO:0000256" key="4">
    <source>
        <dbReference type="ARBA" id="ARBA00022679"/>
    </source>
</evidence>
<dbReference type="CDD" id="cd00829">
    <property type="entry name" value="SCP-x_thiolase"/>
    <property type="match status" value="1"/>
</dbReference>
<keyword evidence="8" id="KW-0576">Peroxisome</keyword>
<gene>
    <name evidence="12" type="ORF">FACUT_13663</name>
</gene>
<keyword evidence="13" id="KW-1185">Reference proteome</keyword>
<dbReference type="InterPro" id="IPR020616">
    <property type="entry name" value="Thiolase_N"/>
</dbReference>
<dbReference type="InterPro" id="IPR016039">
    <property type="entry name" value="Thiolase-like"/>
</dbReference>
<evidence type="ECO:0000256" key="8">
    <source>
        <dbReference type="ARBA" id="ARBA00023140"/>
    </source>
</evidence>
<accession>A0A8H4J8G0</accession>
<sequence>MAPQLQNAYILGVGMSKFIKPRPSNDYTEMGLEAGVKALLDAQITYDAVDRGVACYCYGDSTCGQRTFYQFGMTSIPIYNVNNYCASGSTGMSMATDFIKYGAADCVMVLGFEKMASGSLKSNFPDRVNPLGLATEMAKTTYPTKNAAPFALHMFANAAKEYIERNGARIEDFAEVARANRLHSVKNPYSQFHDTYNIQEIQQAPIVFPPLTKLHCCPTSDGAAAAIIVSQKFLDARPHMKSRAILIAGQSLTTDSPTMYNGSAINLVGFDMARDAARKALAQAGTTIKDVKVVELHDCFTTNEVLVIDAIGLSAPGKAHEYIRQGQHTYGSQAAVVNPSGGLLSKGHPLGATGIAQCVELTWQLRGWANNRLVEIGPEEVALQENQGLGGACVVTVLKRADGSLNTKIPSNEVATLSGLGYNPAVEARGITEDQLSGVRARRYSEYASGKVGPGAKVEAKI</sequence>
<evidence type="ECO:0000256" key="9">
    <source>
        <dbReference type="ARBA" id="ARBA00032316"/>
    </source>
</evidence>
<evidence type="ECO:0000256" key="3">
    <source>
        <dbReference type="ARBA" id="ARBA00022448"/>
    </source>
</evidence>
<keyword evidence="3" id="KW-0813">Transport</keyword>
<comment type="caution">
    <text evidence="12">The sequence shown here is derived from an EMBL/GenBank/DDBJ whole genome shotgun (WGS) entry which is preliminary data.</text>
</comment>
<organism evidence="12 13">
    <name type="scientific">Fusarium acutatum</name>
    <dbReference type="NCBI Taxonomy" id="78861"/>
    <lineage>
        <taxon>Eukaryota</taxon>
        <taxon>Fungi</taxon>
        <taxon>Dikarya</taxon>
        <taxon>Ascomycota</taxon>
        <taxon>Pezizomycotina</taxon>
        <taxon>Sordariomycetes</taxon>
        <taxon>Hypocreomycetidae</taxon>
        <taxon>Hypocreales</taxon>
        <taxon>Nectriaceae</taxon>
        <taxon>Fusarium</taxon>
        <taxon>Fusarium fujikuroi species complex</taxon>
    </lineage>
</organism>
<reference evidence="12 13" key="1">
    <citation type="submission" date="2020-01" db="EMBL/GenBank/DDBJ databases">
        <title>Identification and distribution of gene clusters putatively required for synthesis of sphingolipid metabolism inhibitors in phylogenetically diverse species of the filamentous fungus Fusarium.</title>
        <authorList>
            <person name="Kim H.-S."/>
            <person name="Busman M."/>
            <person name="Brown D.W."/>
            <person name="Divon H."/>
            <person name="Uhlig S."/>
            <person name="Proctor R.H."/>
        </authorList>
    </citation>
    <scope>NUCLEOTIDE SEQUENCE [LARGE SCALE GENOMIC DNA]</scope>
    <source>
        <strain evidence="12 13">NRRL 13308</strain>
    </source>
</reference>
<dbReference type="OrthoDB" id="542135at2759"/>